<name>A0AA38HTV9_9CUCU</name>
<comment type="caution">
    <text evidence="1">The sequence shown here is derived from an EMBL/GenBank/DDBJ whole genome shotgun (WGS) entry which is preliminary data.</text>
</comment>
<evidence type="ECO:0000313" key="2">
    <source>
        <dbReference type="Proteomes" id="UP001168821"/>
    </source>
</evidence>
<dbReference type="EMBL" id="JALNTZ010000008">
    <property type="protein sequence ID" value="KAJ3642992.1"/>
    <property type="molecule type" value="Genomic_DNA"/>
</dbReference>
<organism evidence="1 2">
    <name type="scientific">Zophobas morio</name>
    <dbReference type="NCBI Taxonomy" id="2755281"/>
    <lineage>
        <taxon>Eukaryota</taxon>
        <taxon>Metazoa</taxon>
        <taxon>Ecdysozoa</taxon>
        <taxon>Arthropoda</taxon>
        <taxon>Hexapoda</taxon>
        <taxon>Insecta</taxon>
        <taxon>Pterygota</taxon>
        <taxon>Neoptera</taxon>
        <taxon>Endopterygota</taxon>
        <taxon>Coleoptera</taxon>
        <taxon>Polyphaga</taxon>
        <taxon>Cucujiformia</taxon>
        <taxon>Tenebrionidae</taxon>
        <taxon>Zophobas</taxon>
    </lineage>
</organism>
<reference evidence="1" key="1">
    <citation type="journal article" date="2023" name="G3 (Bethesda)">
        <title>Whole genome assemblies of Zophobas morio and Tenebrio molitor.</title>
        <authorList>
            <person name="Kaur S."/>
            <person name="Stinson S.A."/>
            <person name="diCenzo G.C."/>
        </authorList>
    </citation>
    <scope>NUCLEOTIDE SEQUENCE</scope>
    <source>
        <strain evidence="1">QUZm001</strain>
    </source>
</reference>
<proteinExistence type="predicted"/>
<sequence length="198" mass="21666">MSNYITTSLCKKLALKQNPIHINIGGIGKTKSNVKYSTNVEIKSRYEKFSANINCLILDQITENLPLARIDPKHLVIPNDKLLADPMFYDPGPIDILIGAGLFWELLCPNENSPAGELKLQATQLGFIVGGSLNVPHSGNLNTSSSLSITLTSGLEKQTLCIISWLQSVTDLLIVNASYLLRTDIVGSVLKYIVNQDL</sequence>
<accession>A0AA38HTV9</accession>
<evidence type="ECO:0008006" key="3">
    <source>
        <dbReference type="Google" id="ProtNLM"/>
    </source>
</evidence>
<dbReference type="Proteomes" id="UP001168821">
    <property type="component" value="Unassembled WGS sequence"/>
</dbReference>
<protein>
    <recommendedName>
        <fullName evidence="3">Peptidase aspartic putative domain-containing protein</fullName>
    </recommendedName>
</protein>
<evidence type="ECO:0000313" key="1">
    <source>
        <dbReference type="EMBL" id="KAJ3642992.1"/>
    </source>
</evidence>
<gene>
    <name evidence="1" type="ORF">Zmor_025734</name>
</gene>
<keyword evidence="2" id="KW-1185">Reference proteome</keyword>
<dbReference type="AlphaFoldDB" id="A0AA38HTV9"/>